<evidence type="ECO:0000313" key="1">
    <source>
        <dbReference type="EMBL" id="CAI0459157.1"/>
    </source>
</evidence>
<accession>A0AAV0NKP7</accession>
<dbReference type="Proteomes" id="UP001154282">
    <property type="component" value="Unassembled WGS sequence"/>
</dbReference>
<gene>
    <name evidence="1" type="ORF">LITE_LOCUS33869</name>
</gene>
<organism evidence="1 2">
    <name type="scientific">Linum tenue</name>
    <dbReference type="NCBI Taxonomy" id="586396"/>
    <lineage>
        <taxon>Eukaryota</taxon>
        <taxon>Viridiplantae</taxon>
        <taxon>Streptophyta</taxon>
        <taxon>Embryophyta</taxon>
        <taxon>Tracheophyta</taxon>
        <taxon>Spermatophyta</taxon>
        <taxon>Magnoliopsida</taxon>
        <taxon>eudicotyledons</taxon>
        <taxon>Gunneridae</taxon>
        <taxon>Pentapetalae</taxon>
        <taxon>rosids</taxon>
        <taxon>fabids</taxon>
        <taxon>Malpighiales</taxon>
        <taxon>Linaceae</taxon>
        <taxon>Linum</taxon>
    </lineage>
</organism>
<name>A0AAV0NKP7_9ROSI</name>
<dbReference type="EMBL" id="CAMGYJ010000008">
    <property type="protein sequence ID" value="CAI0459157.1"/>
    <property type="molecule type" value="Genomic_DNA"/>
</dbReference>
<evidence type="ECO:0000313" key="2">
    <source>
        <dbReference type="Proteomes" id="UP001154282"/>
    </source>
</evidence>
<reference evidence="1" key="1">
    <citation type="submission" date="2022-08" db="EMBL/GenBank/DDBJ databases">
        <authorList>
            <person name="Gutierrez-Valencia J."/>
        </authorList>
    </citation>
    <scope>NUCLEOTIDE SEQUENCE</scope>
</reference>
<protein>
    <submittedName>
        <fullName evidence="1">Uncharacterized protein</fullName>
    </submittedName>
</protein>
<proteinExistence type="predicted"/>
<comment type="caution">
    <text evidence="1">The sequence shown here is derived from an EMBL/GenBank/DDBJ whole genome shotgun (WGS) entry which is preliminary data.</text>
</comment>
<keyword evidence="2" id="KW-1185">Reference proteome</keyword>
<dbReference type="AlphaFoldDB" id="A0AAV0NKP7"/>
<sequence>MFKGSEESARDQGFDDALKDSYLFIWLVWPHKLKVLVDGRSVGRTTRFT</sequence>